<dbReference type="Proteomes" id="UP000604046">
    <property type="component" value="Unassembled WGS sequence"/>
</dbReference>
<gene>
    <name evidence="1" type="primary">ANKS1A</name>
    <name evidence="1" type="ORF">SNAT2548_LOCUS5995</name>
</gene>
<keyword evidence="2" id="KW-1185">Reference proteome</keyword>
<name>A0A812JED0_9DINO</name>
<dbReference type="EMBL" id="CAJNDS010000391">
    <property type="protein sequence ID" value="CAE7201025.1"/>
    <property type="molecule type" value="Genomic_DNA"/>
</dbReference>
<organism evidence="1 2">
    <name type="scientific">Symbiodinium natans</name>
    <dbReference type="NCBI Taxonomy" id="878477"/>
    <lineage>
        <taxon>Eukaryota</taxon>
        <taxon>Sar</taxon>
        <taxon>Alveolata</taxon>
        <taxon>Dinophyceae</taxon>
        <taxon>Suessiales</taxon>
        <taxon>Symbiodiniaceae</taxon>
        <taxon>Symbiodinium</taxon>
    </lineage>
</organism>
<evidence type="ECO:0000313" key="2">
    <source>
        <dbReference type="Proteomes" id="UP000604046"/>
    </source>
</evidence>
<reference evidence="1" key="1">
    <citation type="submission" date="2021-02" db="EMBL/GenBank/DDBJ databases">
        <authorList>
            <person name="Dougan E. K."/>
            <person name="Rhodes N."/>
            <person name="Thang M."/>
            <person name="Chan C."/>
        </authorList>
    </citation>
    <scope>NUCLEOTIDE SEQUENCE</scope>
</reference>
<proteinExistence type="predicted"/>
<accession>A0A812JED0</accession>
<evidence type="ECO:0000313" key="1">
    <source>
        <dbReference type="EMBL" id="CAE7201025.1"/>
    </source>
</evidence>
<protein>
    <submittedName>
        <fullName evidence="1">ANKS1A protein</fullName>
    </submittedName>
</protein>
<dbReference type="AlphaFoldDB" id="A0A812JED0"/>
<sequence length="238" mass="26566">MMTCCGSSVCCDGAWAARETFLRKRKTNSNSKLGLGVDKDPEVFPGRQLLAPKLLQKPGLPQAVKALDIPTAIDFFQYYDKVRAHGSTGLLDRRAFSEMLFAICQGKAKVFEHVLDDPRIAVAYVPKPKPSMLILLPAETTLANVDLRGDGSEQISSEWCDAIFDALAPSWAFSSCNNYFSDIRRRFHTVGIQAGRTRVIVQVKEADLRELGPQREFHLEITGSRIRMPPADVDHRLM</sequence>
<dbReference type="OrthoDB" id="415792at2759"/>
<comment type="caution">
    <text evidence="1">The sequence shown here is derived from an EMBL/GenBank/DDBJ whole genome shotgun (WGS) entry which is preliminary data.</text>
</comment>